<dbReference type="CDD" id="cd00303">
    <property type="entry name" value="retropepsin_like"/>
    <property type="match status" value="1"/>
</dbReference>
<dbReference type="Gene3D" id="2.40.70.10">
    <property type="entry name" value="Acid Proteases"/>
    <property type="match status" value="1"/>
</dbReference>
<dbReference type="OrthoDB" id="3267566at2759"/>
<keyword evidence="2" id="KW-1185">Reference proteome</keyword>
<name>A0A2A9NJ75_9AGAR</name>
<dbReference type="EMBL" id="KZ302090">
    <property type="protein sequence ID" value="PFH47816.1"/>
    <property type="molecule type" value="Genomic_DNA"/>
</dbReference>
<gene>
    <name evidence="1" type="ORF">AMATHDRAFT_131177</name>
</gene>
<organism evidence="1 2">
    <name type="scientific">Amanita thiersii Skay4041</name>
    <dbReference type="NCBI Taxonomy" id="703135"/>
    <lineage>
        <taxon>Eukaryota</taxon>
        <taxon>Fungi</taxon>
        <taxon>Dikarya</taxon>
        <taxon>Basidiomycota</taxon>
        <taxon>Agaricomycotina</taxon>
        <taxon>Agaricomycetes</taxon>
        <taxon>Agaricomycetidae</taxon>
        <taxon>Agaricales</taxon>
        <taxon>Pluteineae</taxon>
        <taxon>Amanitaceae</taxon>
        <taxon>Amanita</taxon>
    </lineage>
</organism>
<dbReference type="AlphaFoldDB" id="A0A2A9NJ75"/>
<reference evidence="1 2" key="1">
    <citation type="submission" date="2014-02" db="EMBL/GenBank/DDBJ databases">
        <title>Transposable element dynamics among asymbiotic and ectomycorrhizal Amanita fungi.</title>
        <authorList>
            <consortium name="DOE Joint Genome Institute"/>
            <person name="Hess J."/>
            <person name="Skrede I."/>
            <person name="Wolfe B."/>
            <person name="LaButti K."/>
            <person name="Ohm R.A."/>
            <person name="Grigoriev I.V."/>
            <person name="Pringle A."/>
        </authorList>
    </citation>
    <scope>NUCLEOTIDE SEQUENCE [LARGE SCALE GENOMIC DNA]</scope>
    <source>
        <strain evidence="1 2">SKay4041</strain>
    </source>
</reference>
<evidence type="ECO:0000313" key="1">
    <source>
        <dbReference type="EMBL" id="PFH47816.1"/>
    </source>
</evidence>
<dbReference type="SUPFAM" id="SSF50630">
    <property type="entry name" value="Acid proteases"/>
    <property type="match status" value="1"/>
</dbReference>
<sequence>WTGPWVTRQIWNESKGEAMRTLQQYLHNKQTNEVTSSLIVKENALLAIYELKQKPMVVRTTGNNQMDINCIISTTNTLETFEVKALLDSGCMGSCINQEFIKKHWLNTTPLPHPIPVYNANGTKN</sequence>
<accession>A0A2A9NJ75</accession>
<evidence type="ECO:0000313" key="2">
    <source>
        <dbReference type="Proteomes" id="UP000242287"/>
    </source>
</evidence>
<protein>
    <submittedName>
        <fullName evidence="1">Uncharacterized protein</fullName>
    </submittedName>
</protein>
<dbReference type="Proteomes" id="UP000242287">
    <property type="component" value="Unassembled WGS sequence"/>
</dbReference>
<proteinExistence type="predicted"/>
<feature type="non-terminal residue" evidence="1">
    <location>
        <position position="125"/>
    </location>
</feature>
<dbReference type="InterPro" id="IPR021109">
    <property type="entry name" value="Peptidase_aspartic_dom_sf"/>
</dbReference>
<feature type="non-terminal residue" evidence="1">
    <location>
        <position position="1"/>
    </location>
</feature>